<protein>
    <recommendedName>
        <fullName evidence="2">Clr5 domain-containing protein</fullName>
    </recommendedName>
</protein>
<dbReference type="PANTHER" id="PTHR38788">
    <property type="entry name" value="CLR5 DOMAIN-CONTAINING PROTEIN"/>
    <property type="match status" value="1"/>
</dbReference>
<dbReference type="Pfam" id="PF14420">
    <property type="entry name" value="Clr5"/>
    <property type="match status" value="1"/>
</dbReference>
<name>A0A168DAJ8_9HYPO</name>
<dbReference type="AlphaFoldDB" id="A0A168DAJ8"/>
<accession>A0A168DAJ8</accession>
<keyword evidence="4" id="KW-1185">Reference proteome</keyword>
<evidence type="ECO:0000259" key="2">
    <source>
        <dbReference type="Pfam" id="PF14420"/>
    </source>
</evidence>
<feature type="region of interest" description="Disordered" evidence="1">
    <location>
        <begin position="133"/>
        <end position="180"/>
    </location>
</feature>
<dbReference type="STRING" id="1081109.A0A168DAJ8"/>
<dbReference type="PANTHER" id="PTHR38788:SF3">
    <property type="entry name" value="CLR5 DOMAIN-CONTAINING PROTEIN"/>
    <property type="match status" value="1"/>
</dbReference>
<dbReference type="OrthoDB" id="194358at2759"/>
<evidence type="ECO:0000256" key="1">
    <source>
        <dbReference type="SAM" id="MobiDB-lite"/>
    </source>
</evidence>
<sequence>MTYNWFEYKDIIIDLYNNNTLKTVMQTMEEDYGFKASTRSYRDKIKEWAAKKQGKNIREPTPNASTPYDYPQTPAYGQECDPALFTGGGTGSACPVNYHDNGGPYVDPRFTYQTNPYHGNWVPSTYDYPAAVHGQPEADYGPGFAPQMPVLPSNDGGSTSANGQESAKRSTKERSKRNRR</sequence>
<proteinExistence type="predicted"/>
<gene>
    <name evidence="3" type="ORF">AAL_03501</name>
</gene>
<feature type="compositionally biased region" description="Polar residues" evidence="1">
    <location>
        <begin position="155"/>
        <end position="165"/>
    </location>
</feature>
<feature type="domain" description="Clr5" evidence="2">
    <location>
        <begin position="1"/>
        <end position="52"/>
    </location>
</feature>
<evidence type="ECO:0000313" key="4">
    <source>
        <dbReference type="Proteomes" id="UP000078544"/>
    </source>
</evidence>
<reference evidence="3 4" key="1">
    <citation type="journal article" date="2016" name="Genome Biol. Evol.">
        <title>Divergent and convergent evolution of fungal pathogenicity.</title>
        <authorList>
            <person name="Shang Y."/>
            <person name="Xiao G."/>
            <person name="Zheng P."/>
            <person name="Cen K."/>
            <person name="Zhan S."/>
            <person name="Wang C."/>
        </authorList>
    </citation>
    <scope>NUCLEOTIDE SEQUENCE [LARGE SCALE GENOMIC DNA]</scope>
    <source>
        <strain evidence="3 4">RCEF 2490</strain>
    </source>
</reference>
<organism evidence="3 4">
    <name type="scientific">Moelleriella libera RCEF 2490</name>
    <dbReference type="NCBI Taxonomy" id="1081109"/>
    <lineage>
        <taxon>Eukaryota</taxon>
        <taxon>Fungi</taxon>
        <taxon>Dikarya</taxon>
        <taxon>Ascomycota</taxon>
        <taxon>Pezizomycotina</taxon>
        <taxon>Sordariomycetes</taxon>
        <taxon>Hypocreomycetidae</taxon>
        <taxon>Hypocreales</taxon>
        <taxon>Clavicipitaceae</taxon>
        <taxon>Moelleriella</taxon>
    </lineage>
</organism>
<comment type="caution">
    <text evidence="3">The sequence shown here is derived from an EMBL/GenBank/DDBJ whole genome shotgun (WGS) entry which is preliminary data.</text>
</comment>
<dbReference type="EMBL" id="AZGY01000006">
    <property type="protein sequence ID" value="KZZ97537.1"/>
    <property type="molecule type" value="Genomic_DNA"/>
</dbReference>
<evidence type="ECO:0000313" key="3">
    <source>
        <dbReference type="EMBL" id="KZZ97537.1"/>
    </source>
</evidence>
<dbReference type="Proteomes" id="UP000078544">
    <property type="component" value="Unassembled WGS sequence"/>
</dbReference>
<dbReference type="InterPro" id="IPR025676">
    <property type="entry name" value="Clr5_dom"/>
</dbReference>